<name>A0A1X6WK43_9ENTE</name>
<organism evidence="2 3">
    <name type="scientific">Vagococcus fluvialis bH819</name>
    <dbReference type="NCBI Taxonomy" id="1255619"/>
    <lineage>
        <taxon>Bacteria</taxon>
        <taxon>Bacillati</taxon>
        <taxon>Bacillota</taxon>
        <taxon>Bacilli</taxon>
        <taxon>Lactobacillales</taxon>
        <taxon>Enterococcaceae</taxon>
        <taxon>Vagococcus</taxon>
    </lineage>
</organism>
<feature type="signal peptide" evidence="1">
    <location>
        <begin position="1"/>
        <end position="24"/>
    </location>
</feature>
<proteinExistence type="predicted"/>
<protein>
    <recommendedName>
        <fullName evidence="4">WxL domain-containing protein</fullName>
    </recommendedName>
</protein>
<dbReference type="RefSeq" id="WP_086950268.1">
    <property type="nucleotide sequence ID" value="NZ_FWFD01000003.1"/>
</dbReference>
<evidence type="ECO:0000256" key="1">
    <source>
        <dbReference type="SAM" id="SignalP"/>
    </source>
</evidence>
<dbReference type="Proteomes" id="UP000195918">
    <property type="component" value="Unassembled WGS sequence"/>
</dbReference>
<evidence type="ECO:0000313" key="2">
    <source>
        <dbReference type="EMBL" id="SLM84610.1"/>
    </source>
</evidence>
<dbReference type="EMBL" id="FWFD01000003">
    <property type="protein sequence ID" value="SLM84610.1"/>
    <property type="molecule type" value="Genomic_DNA"/>
</dbReference>
<keyword evidence="3" id="KW-1185">Reference proteome</keyword>
<gene>
    <name evidence="2" type="ORF">FM121_00860</name>
</gene>
<keyword evidence="1" id="KW-0732">Signal</keyword>
<accession>A0A1X6WK43</accession>
<dbReference type="AlphaFoldDB" id="A0A1X6WK43"/>
<dbReference type="Gene3D" id="2.60.40.740">
    <property type="match status" value="1"/>
</dbReference>
<evidence type="ECO:0000313" key="3">
    <source>
        <dbReference type="Proteomes" id="UP000195918"/>
    </source>
</evidence>
<dbReference type="OrthoDB" id="2193809at2"/>
<sequence length="856" mass="96803">MIKKLFSLVIFCVSTLMFPMIGLAAGQLNQPTNLIEQEVKTTQNSRGVDIEQYQDFDPNNDWTEIFKMEEGRINLSSNQQLAYYFGPESFLGKDKSAPYNLTTPNINFINENEKIFAYYDAKYRLKSTLPILIGTNQTNMSGVSPTLDGSNTRYYKKELTNGLPAFLMVVEDDIRGIKASTIQYGVQTGFVRVNTRYTNSTKEVKKNTFFASTYDTMLNNNDDVPIKYLGNNKGLYIESGNYTLQYRFNVPDGPENWLGGHYLTLLSFFGDIGFKDIDSPGMEINNAPFGSVAADKIDTGISMKSHRMNLEPGKSFDMGYIVGIQKNDGEPVMTLNEEDQYFEGTDFKLSGEWYDREAKFVNLYYVLDDGQPIKFAENIPNTRLGESYEWETTISNLDKKNHKIKVYLVSSSEEQSKEKNVHLTYLLKPQIKEMVFHEDNSVANEAYSGEKLHYVIEVAPISDVKSNYENLTFITQLSEFLENVSTIEVISENGEKVEINNSDINNKQLIIELSKKIPLNEKLTVKYSAKIKKDVPAGKEIKAQMALEGTVGNQMKMGKVISNQVITKIIPTTGKLVSEVFHQNGTQALNGTVGETLNFSLKLSPNNSLKDRTYTDLKFSVNIDDKLEEPTNILLIGENREKIGTGFFDSQTRQVHFQLEKKIPTTDTVFCMYSSKIKPINDSGIISVKGSLIEGYADDVLLSKVDSNESQIKVEEGNLEFISSPPSVSFGNQLEIKGSKTEFSLYHKEGDLKVRDNRWGDHRWRMTARLLDDFKNTDNDLLKQTLFLRKNNQESIIGVEMDAVIKQESSSFNEVVNISGDWNENEGIFISIPPGTAKEAAYQAKIQWTLQDVPMN</sequence>
<feature type="chain" id="PRO_5012168540" description="WxL domain-containing protein" evidence="1">
    <location>
        <begin position="25"/>
        <end position="856"/>
    </location>
</feature>
<evidence type="ECO:0008006" key="4">
    <source>
        <dbReference type="Google" id="ProtNLM"/>
    </source>
</evidence>
<reference evidence="3" key="1">
    <citation type="submission" date="2017-02" db="EMBL/GenBank/DDBJ databases">
        <authorList>
            <person name="Dridi B."/>
        </authorList>
    </citation>
    <scope>NUCLEOTIDE SEQUENCE [LARGE SCALE GENOMIC DNA]</scope>
    <source>
        <strain evidence="3">bH819</strain>
    </source>
</reference>